<organism evidence="2 3">
    <name type="scientific">Dreissena polymorpha</name>
    <name type="common">Zebra mussel</name>
    <name type="synonym">Mytilus polymorpha</name>
    <dbReference type="NCBI Taxonomy" id="45954"/>
    <lineage>
        <taxon>Eukaryota</taxon>
        <taxon>Metazoa</taxon>
        <taxon>Spiralia</taxon>
        <taxon>Lophotrochozoa</taxon>
        <taxon>Mollusca</taxon>
        <taxon>Bivalvia</taxon>
        <taxon>Autobranchia</taxon>
        <taxon>Heteroconchia</taxon>
        <taxon>Euheterodonta</taxon>
        <taxon>Imparidentia</taxon>
        <taxon>Neoheterodontei</taxon>
        <taxon>Myida</taxon>
        <taxon>Dreissenoidea</taxon>
        <taxon>Dreissenidae</taxon>
        <taxon>Dreissena</taxon>
    </lineage>
</organism>
<comment type="caution">
    <text evidence="2">The sequence shown here is derived from an EMBL/GenBank/DDBJ whole genome shotgun (WGS) entry which is preliminary data.</text>
</comment>
<dbReference type="Proteomes" id="UP000828390">
    <property type="component" value="Unassembled WGS sequence"/>
</dbReference>
<proteinExistence type="predicted"/>
<gene>
    <name evidence="2" type="ORF">DPMN_083057</name>
</gene>
<feature type="region of interest" description="Disordered" evidence="1">
    <location>
        <begin position="1"/>
        <end position="21"/>
    </location>
</feature>
<evidence type="ECO:0000313" key="3">
    <source>
        <dbReference type="Proteomes" id="UP000828390"/>
    </source>
</evidence>
<dbReference type="AlphaFoldDB" id="A0A9D3Y8M1"/>
<sequence length="109" mass="12677">MAPAASTRFSEDASIEEPAPAPTRIWVKRRSSVLSDDGAPEVVVNTADEPPAKRTRLQECPRVSARARGIQFDPFHWRSNPYVWQREDYRCEKRKSTTWGRDPYTWRKD</sequence>
<protein>
    <submittedName>
        <fullName evidence="2">Uncharacterized protein</fullName>
    </submittedName>
</protein>
<reference evidence="2" key="2">
    <citation type="submission" date="2020-11" db="EMBL/GenBank/DDBJ databases">
        <authorList>
            <person name="McCartney M.A."/>
            <person name="Auch B."/>
            <person name="Kono T."/>
            <person name="Mallez S."/>
            <person name="Becker A."/>
            <person name="Gohl D.M."/>
            <person name="Silverstein K.A.T."/>
            <person name="Koren S."/>
            <person name="Bechman K.B."/>
            <person name="Herman A."/>
            <person name="Abrahante J.E."/>
            <person name="Garbe J."/>
        </authorList>
    </citation>
    <scope>NUCLEOTIDE SEQUENCE</scope>
    <source>
        <strain evidence="2">Duluth1</strain>
        <tissue evidence="2">Whole animal</tissue>
    </source>
</reference>
<evidence type="ECO:0000313" key="2">
    <source>
        <dbReference type="EMBL" id="KAH3695600.1"/>
    </source>
</evidence>
<keyword evidence="3" id="KW-1185">Reference proteome</keyword>
<evidence type="ECO:0000256" key="1">
    <source>
        <dbReference type="SAM" id="MobiDB-lite"/>
    </source>
</evidence>
<name>A0A9D3Y8M1_DREPO</name>
<accession>A0A9D3Y8M1</accession>
<dbReference type="EMBL" id="JAIWYP010000016">
    <property type="protein sequence ID" value="KAH3695600.1"/>
    <property type="molecule type" value="Genomic_DNA"/>
</dbReference>
<reference evidence="2" key="1">
    <citation type="journal article" date="2019" name="bioRxiv">
        <title>The Genome of the Zebra Mussel, Dreissena polymorpha: A Resource for Invasive Species Research.</title>
        <authorList>
            <person name="McCartney M.A."/>
            <person name="Auch B."/>
            <person name="Kono T."/>
            <person name="Mallez S."/>
            <person name="Zhang Y."/>
            <person name="Obille A."/>
            <person name="Becker A."/>
            <person name="Abrahante J.E."/>
            <person name="Garbe J."/>
            <person name="Badalamenti J.P."/>
            <person name="Herman A."/>
            <person name="Mangelson H."/>
            <person name="Liachko I."/>
            <person name="Sullivan S."/>
            <person name="Sone E.D."/>
            <person name="Koren S."/>
            <person name="Silverstein K.A.T."/>
            <person name="Beckman K.B."/>
            <person name="Gohl D.M."/>
        </authorList>
    </citation>
    <scope>NUCLEOTIDE SEQUENCE</scope>
    <source>
        <strain evidence="2">Duluth1</strain>
        <tissue evidence="2">Whole animal</tissue>
    </source>
</reference>